<dbReference type="KEGG" id="app:CAP2UW1_0648"/>
<accession>C7RMG7</accession>
<dbReference type="HOGENOM" id="CLU_2327421_0_0_4"/>
<dbReference type="AlphaFoldDB" id="C7RMG7"/>
<organism evidence="1">
    <name type="scientific">Accumulibacter regalis</name>
    <dbReference type="NCBI Taxonomy" id="522306"/>
    <lineage>
        <taxon>Bacteria</taxon>
        <taxon>Pseudomonadati</taxon>
        <taxon>Pseudomonadota</taxon>
        <taxon>Betaproteobacteria</taxon>
        <taxon>Candidatus Accumulibacter</taxon>
    </lineage>
</organism>
<reference evidence="1" key="2">
    <citation type="submission" date="2009-09" db="EMBL/GenBank/DDBJ databases">
        <title>Complete sequence of chromosome of Candidatus Accumulibacter phosphatis clade IIA str. UW-1.</title>
        <authorList>
            <consortium name="US DOE Joint Genome Institute"/>
            <person name="Martin H.G."/>
            <person name="Ivanova N."/>
            <person name="Kunin V."/>
            <person name="Warnecke F."/>
            <person name="Barry K."/>
            <person name="He S."/>
            <person name="Salamov A."/>
            <person name="Szeto E."/>
            <person name="Dalin E."/>
            <person name="Pangilinan J.L."/>
            <person name="Lapidus A."/>
            <person name="Lowry S."/>
            <person name="Kyrpides N.C."/>
            <person name="McMahon K.D."/>
            <person name="Hugenholtz P."/>
        </authorList>
    </citation>
    <scope>NUCLEOTIDE SEQUENCE [LARGE SCALE GENOMIC DNA]</scope>
    <source>
        <strain evidence="1">UW-1</strain>
    </source>
</reference>
<protein>
    <submittedName>
        <fullName evidence="1">Uncharacterized protein</fullName>
    </submittedName>
</protein>
<dbReference type="EMBL" id="CP001715">
    <property type="protein sequence ID" value="ACV33994.1"/>
    <property type="molecule type" value="Genomic_DNA"/>
</dbReference>
<sequence length="98" mass="11427">MHGLTGMRIVPHLLAREVRDEWKVERHPIPKKRKQWSVVKHHIDRPGCYQIGNTFYMHPELVEKLKQATTPSNVKWTPRNVYKSTVQGVYYGSSSVTS</sequence>
<gene>
    <name evidence="1" type="ordered locus">CAP2UW1_0648</name>
</gene>
<reference evidence="1" key="1">
    <citation type="submission" date="2009-08" db="EMBL/GenBank/DDBJ databases">
        <authorList>
            <consortium name="US DOE Joint Genome Institute"/>
            <person name="Lucas S."/>
            <person name="Copeland A."/>
            <person name="Lapidus A."/>
            <person name="Glavina del Rio T."/>
            <person name="Dalin E."/>
            <person name="Tice H."/>
            <person name="Bruce D."/>
            <person name="Barry K."/>
            <person name="Pitluck S."/>
            <person name="Lowry S."/>
            <person name="Larimer F."/>
            <person name="Land M."/>
            <person name="Hauser L."/>
            <person name="Kyrpides N."/>
            <person name="Ivanova N."/>
            <person name="McMahon K.D."/>
            <person name="Hugenholtz P."/>
        </authorList>
    </citation>
    <scope>NUCLEOTIDE SEQUENCE</scope>
    <source>
        <strain evidence="1">UW-1</strain>
    </source>
</reference>
<name>C7RMG7_ACCRE</name>
<proteinExistence type="predicted"/>
<evidence type="ECO:0000313" key="1">
    <source>
        <dbReference type="EMBL" id="ACV33994.1"/>
    </source>
</evidence>